<dbReference type="EMBL" id="CM001889">
    <property type="protein sequence ID" value="EOY48306.1"/>
    <property type="molecule type" value="Genomic_DNA"/>
</dbReference>
<gene>
    <name evidence="2" type="ORF">SLI_3593</name>
</gene>
<sequence>MGVGGEAFGGEGGAAEVAAGELFSGEVQLSGDAGGDRPQGRVQDVDLGVGEGPSDGDGAFFRAVEAVVGDVDGGFGGPVGVDDLNAGVLGRWVRRR</sequence>
<dbReference type="AlphaFoldDB" id="A0A7U9DV92"/>
<evidence type="ECO:0000256" key="1">
    <source>
        <dbReference type="SAM" id="MobiDB-lite"/>
    </source>
</evidence>
<accession>A0A7U9DV92</accession>
<evidence type="ECO:0000313" key="2">
    <source>
        <dbReference type="EMBL" id="EOY48306.1"/>
    </source>
</evidence>
<reference evidence="3" key="1">
    <citation type="journal article" date="2013" name="Genome Biol. Evol.">
        <title>The genome sequence of Streptomyces lividans 66 reveals a novel tRNA-dependent peptide biosynthetic system within a metal-related genomic island.</title>
        <authorList>
            <person name="Cruz-Morales P."/>
            <person name="Vijgenboom E."/>
            <person name="Iruegas-Bocardo F."/>
            <person name="Girard G."/>
            <person name="Yanez-Guerra L.A."/>
            <person name="Ramos-Aboites H.E."/>
            <person name="Pernodet J.L."/>
            <person name="Anne J."/>
            <person name="van Wezel G.P."/>
            <person name="Barona-Gomez F."/>
        </authorList>
    </citation>
    <scope>NUCLEOTIDE SEQUENCE [LARGE SCALE GENOMIC DNA]</scope>
    <source>
        <strain evidence="3">1326</strain>
    </source>
</reference>
<organism evidence="2 3">
    <name type="scientific">Streptomyces lividans 1326</name>
    <dbReference type="NCBI Taxonomy" id="1200984"/>
    <lineage>
        <taxon>Bacteria</taxon>
        <taxon>Bacillati</taxon>
        <taxon>Actinomycetota</taxon>
        <taxon>Actinomycetes</taxon>
        <taxon>Kitasatosporales</taxon>
        <taxon>Streptomycetaceae</taxon>
        <taxon>Streptomyces</taxon>
    </lineage>
</organism>
<dbReference type="Proteomes" id="UP000014062">
    <property type="component" value="Chromosome"/>
</dbReference>
<dbReference type="AntiFam" id="ANF00178">
    <property type="entry name" value="Shadow ORF (opposite dhbF)"/>
</dbReference>
<protein>
    <submittedName>
        <fullName evidence="2">Uncharacterized protein</fullName>
    </submittedName>
</protein>
<name>A0A7U9DV92_STRLI</name>
<proteinExistence type="predicted"/>
<evidence type="ECO:0000313" key="3">
    <source>
        <dbReference type="Proteomes" id="UP000014062"/>
    </source>
</evidence>
<feature type="region of interest" description="Disordered" evidence="1">
    <location>
        <begin position="27"/>
        <end position="51"/>
    </location>
</feature>